<evidence type="ECO:0000313" key="2">
    <source>
        <dbReference type="Proteomes" id="UP000613580"/>
    </source>
</evidence>
<reference evidence="1" key="1">
    <citation type="submission" date="2020-05" db="EMBL/GenBank/DDBJ databases">
        <title>Mycena genomes resolve the evolution of fungal bioluminescence.</title>
        <authorList>
            <person name="Tsai I.J."/>
        </authorList>
    </citation>
    <scope>NUCLEOTIDE SEQUENCE</scope>
    <source>
        <strain evidence="1">110903Hualien_Pintung</strain>
    </source>
</reference>
<dbReference type="Proteomes" id="UP000613580">
    <property type="component" value="Unassembled WGS sequence"/>
</dbReference>
<dbReference type="AlphaFoldDB" id="A0A8H6TH26"/>
<dbReference type="EMBL" id="JACAZE010000004">
    <property type="protein sequence ID" value="KAF7318583.1"/>
    <property type="molecule type" value="Genomic_DNA"/>
</dbReference>
<gene>
    <name evidence="1" type="ORF">HMN09_00368800</name>
</gene>
<proteinExistence type="predicted"/>
<sequence length="303" mass="33595">MLALATMESATFIRPRLLSSNEPPATASVSWLDQLLATAQNLQPPHNFPVAQGTFDAIVELLQIMKNVKDPQDLKDLCEAIVETAAMLHSLPDEAQRGNWSFKCNKFREILRKIQGKVKKMPQIRSTIKQRVQQWFRRQPSAGKFQKYKEEVFAIKHGFAELVPIQTVLVELGGGLGGTGGEGHQGGTGGIGEGAQATVHTVNTIFYGHRTEKRMSVEEQIFSGCPPPSDFFIGRQDILQQLESYFHPTSPQKQIVVLLYGLGGVGKTQIALKFISDHLDLQVFDLTKSIITDIVQIFRAVQG</sequence>
<dbReference type="SUPFAM" id="SSF52540">
    <property type="entry name" value="P-loop containing nucleoside triphosphate hydrolases"/>
    <property type="match status" value="1"/>
</dbReference>
<organism evidence="1 2">
    <name type="scientific">Mycena chlorophos</name>
    <name type="common">Agaric fungus</name>
    <name type="synonym">Agaricus chlorophos</name>
    <dbReference type="NCBI Taxonomy" id="658473"/>
    <lineage>
        <taxon>Eukaryota</taxon>
        <taxon>Fungi</taxon>
        <taxon>Dikarya</taxon>
        <taxon>Basidiomycota</taxon>
        <taxon>Agaricomycotina</taxon>
        <taxon>Agaricomycetes</taxon>
        <taxon>Agaricomycetidae</taxon>
        <taxon>Agaricales</taxon>
        <taxon>Marasmiineae</taxon>
        <taxon>Mycenaceae</taxon>
        <taxon>Mycena</taxon>
    </lineage>
</organism>
<protein>
    <submittedName>
        <fullName evidence="1">NB-ARC domain-containing protein</fullName>
    </submittedName>
</protein>
<dbReference type="Gene3D" id="3.40.50.300">
    <property type="entry name" value="P-loop containing nucleotide triphosphate hydrolases"/>
    <property type="match status" value="1"/>
</dbReference>
<dbReference type="InterPro" id="IPR027417">
    <property type="entry name" value="P-loop_NTPase"/>
</dbReference>
<evidence type="ECO:0000313" key="1">
    <source>
        <dbReference type="EMBL" id="KAF7318583.1"/>
    </source>
</evidence>
<dbReference type="OrthoDB" id="630895at2759"/>
<accession>A0A8H6TH26</accession>
<name>A0A8H6TH26_MYCCL</name>
<keyword evidence="2" id="KW-1185">Reference proteome</keyword>
<comment type="caution">
    <text evidence="1">The sequence shown here is derived from an EMBL/GenBank/DDBJ whole genome shotgun (WGS) entry which is preliminary data.</text>
</comment>